<dbReference type="EMBL" id="CXWD01000023">
    <property type="protein sequence ID" value="CTQ75895.1"/>
    <property type="molecule type" value="Genomic_DNA"/>
</dbReference>
<accession>A0A0M7AL94</accession>
<sequence>MSKSAQPPAQVARIRRTIRQALIEQENAAHDAKRRGDTLLARDVCAIANALKNAAEMRLKPHGPISDDGGPNCGTSPEKVKTPTGHPTLEGTGP</sequence>
<name>A0A0M7AL94_9HYPH</name>
<gene>
    <name evidence="2" type="ORF">LAX5112_04400</name>
</gene>
<organism evidence="2 3">
    <name type="scientific">Roseibium alexandrii</name>
    <dbReference type="NCBI Taxonomy" id="388408"/>
    <lineage>
        <taxon>Bacteria</taxon>
        <taxon>Pseudomonadati</taxon>
        <taxon>Pseudomonadota</taxon>
        <taxon>Alphaproteobacteria</taxon>
        <taxon>Hyphomicrobiales</taxon>
        <taxon>Stappiaceae</taxon>
        <taxon>Roseibium</taxon>
    </lineage>
</organism>
<protein>
    <submittedName>
        <fullName evidence="2">Uncharacterized protein</fullName>
    </submittedName>
</protein>
<keyword evidence="3" id="KW-1185">Reference proteome</keyword>
<feature type="region of interest" description="Disordered" evidence="1">
    <location>
        <begin position="58"/>
        <end position="94"/>
    </location>
</feature>
<dbReference type="STRING" id="388408.LAX5112_04400"/>
<evidence type="ECO:0000313" key="3">
    <source>
        <dbReference type="Proteomes" id="UP000053235"/>
    </source>
</evidence>
<proteinExistence type="predicted"/>
<dbReference type="RefSeq" id="WP_055673613.1">
    <property type="nucleotide sequence ID" value="NZ_CXWD01000023.1"/>
</dbReference>
<reference evidence="3" key="1">
    <citation type="submission" date="2015-07" db="EMBL/GenBank/DDBJ databases">
        <authorList>
            <person name="Rodrigo-Torres Lidia"/>
            <person name="Arahal R.David."/>
        </authorList>
    </citation>
    <scope>NUCLEOTIDE SEQUENCE [LARGE SCALE GENOMIC DNA]</scope>
    <source>
        <strain evidence="3">CECT 5112</strain>
    </source>
</reference>
<dbReference type="Proteomes" id="UP000053235">
    <property type="component" value="Unassembled WGS sequence"/>
</dbReference>
<evidence type="ECO:0000313" key="2">
    <source>
        <dbReference type="EMBL" id="CTQ75895.1"/>
    </source>
</evidence>
<evidence type="ECO:0000256" key="1">
    <source>
        <dbReference type="SAM" id="MobiDB-lite"/>
    </source>
</evidence>
<dbReference type="AlphaFoldDB" id="A0A0M7AL94"/>